<evidence type="ECO:0000256" key="1">
    <source>
        <dbReference type="SAM" id="MobiDB-lite"/>
    </source>
</evidence>
<keyword evidence="3" id="KW-1185">Reference proteome</keyword>
<name>A0AAD7FC06_9AGAR</name>
<feature type="compositionally biased region" description="Basic and acidic residues" evidence="1">
    <location>
        <begin position="168"/>
        <end position="195"/>
    </location>
</feature>
<feature type="compositionally biased region" description="Basic and acidic residues" evidence="1">
    <location>
        <begin position="118"/>
        <end position="129"/>
    </location>
</feature>
<comment type="caution">
    <text evidence="2">The sequence shown here is derived from an EMBL/GenBank/DDBJ whole genome shotgun (WGS) entry which is preliminary data.</text>
</comment>
<proteinExistence type="predicted"/>
<accession>A0AAD7FC06</accession>
<dbReference type="Proteomes" id="UP001221142">
    <property type="component" value="Unassembled WGS sequence"/>
</dbReference>
<sequence length="399" mass="43875">MEISTPLTIHSVPGIPSVMEALSMGTSGPATCEKPLCTRKDRRPPPLRGGQDQMAKTVPDPRVTGIPDKDDRTENDRNSGTKDSGERRKVGGGRWSPTGDTTKTQGDRVPYATSKGSNPDETRKEERRAWSSQDEYGENDKVKNSDPGVEVDTPEKPEGVRSGYLHRSKVEWVKDGMKPKKGKSPNEDRSPVKIDPDCWSRNRSWVKIGPELVRMERDVTANQAGIVFGKAHVGLNEMSESSIPRADELLRGRIRDNGEVLDSGTRRSQRSPAHLALDAMSKIFNATTAQNIDSATTSTLPLPYHNLLSLALLSGPPNHLNDIRFDSNSRSRWNPARGRRCSVTWHTVGPRFLTHSSQNAIVLLLSVSLESWTLSAMGKTVQLPSSEDTLSATITAHCV</sequence>
<dbReference type="EMBL" id="JARKIF010000025">
    <property type="protein sequence ID" value="KAJ7614886.1"/>
    <property type="molecule type" value="Genomic_DNA"/>
</dbReference>
<evidence type="ECO:0000313" key="3">
    <source>
        <dbReference type="Proteomes" id="UP001221142"/>
    </source>
</evidence>
<gene>
    <name evidence="2" type="ORF">FB45DRAFT_1109150</name>
</gene>
<dbReference type="AlphaFoldDB" id="A0AAD7FC06"/>
<feature type="region of interest" description="Disordered" evidence="1">
    <location>
        <begin position="22"/>
        <end position="195"/>
    </location>
</feature>
<reference evidence="2" key="1">
    <citation type="submission" date="2023-03" db="EMBL/GenBank/DDBJ databases">
        <title>Massive genome expansion in bonnet fungi (Mycena s.s.) driven by repeated elements and novel gene families across ecological guilds.</title>
        <authorList>
            <consortium name="Lawrence Berkeley National Laboratory"/>
            <person name="Harder C.B."/>
            <person name="Miyauchi S."/>
            <person name="Viragh M."/>
            <person name="Kuo A."/>
            <person name="Thoen E."/>
            <person name="Andreopoulos B."/>
            <person name="Lu D."/>
            <person name="Skrede I."/>
            <person name="Drula E."/>
            <person name="Henrissat B."/>
            <person name="Morin E."/>
            <person name="Kohler A."/>
            <person name="Barry K."/>
            <person name="LaButti K."/>
            <person name="Morin E."/>
            <person name="Salamov A."/>
            <person name="Lipzen A."/>
            <person name="Mereny Z."/>
            <person name="Hegedus B."/>
            <person name="Baldrian P."/>
            <person name="Stursova M."/>
            <person name="Weitz H."/>
            <person name="Taylor A."/>
            <person name="Grigoriev I.V."/>
            <person name="Nagy L.G."/>
            <person name="Martin F."/>
            <person name="Kauserud H."/>
        </authorList>
    </citation>
    <scope>NUCLEOTIDE SEQUENCE</scope>
    <source>
        <strain evidence="2">9284</strain>
    </source>
</reference>
<evidence type="ECO:0000313" key="2">
    <source>
        <dbReference type="EMBL" id="KAJ7614886.1"/>
    </source>
</evidence>
<protein>
    <submittedName>
        <fullName evidence="2">Uncharacterized protein</fullName>
    </submittedName>
</protein>
<organism evidence="2 3">
    <name type="scientific">Roridomyces roridus</name>
    <dbReference type="NCBI Taxonomy" id="1738132"/>
    <lineage>
        <taxon>Eukaryota</taxon>
        <taxon>Fungi</taxon>
        <taxon>Dikarya</taxon>
        <taxon>Basidiomycota</taxon>
        <taxon>Agaricomycotina</taxon>
        <taxon>Agaricomycetes</taxon>
        <taxon>Agaricomycetidae</taxon>
        <taxon>Agaricales</taxon>
        <taxon>Marasmiineae</taxon>
        <taxon>Mycenaceae</taxon>
        <taxon>Roridomyces</taxon>
    </lineage>
</organism>
<feature type="compositionally biased region" description="Basic and acidic residues" evidence="1">
    <location>
        <begin position="67"/>
        <end position="89"/>
    </location>
</feature>